<proteinExistence type="predicted"/>
<dbReference type="AlphaFoldDB" id="A0A914Q810"/>
<keyword evidence="2" id="KW-1185">Reference proteome</keyword>
<organism evidence="2 3">
    <name type="scientific">Panagrolaimus davidi</name>
    <dbReference type="NCBI Taxonomy" id="227884"/>
    <lineage>
        <taxon>Eukaryota</taxon>
        <taxon>Metazoa</taxon>
        <taxon>Ecdysozoa</taxon>
        <taxon>Nematoda</taxon>
        <taxon>Chromadorea</taxon>
        <taxon>Rhabditida</taxon>
        <taxon>Tylenchina</taxon>
        <taxon>Panagrolaimomorpha</taxon>
        <taxon>Panagrolaimoidea</taxon>
        <taxon>Panagrolaimidae</taxon>
        <taxon>Panagrolaimus</taxon>
    </lineage>
</organism>
<sequence>MICKILQERYYYLSECNKLYTHNSSLHSNYISAERKCKEIQAKLDSEIAKNQQLLEKTTILEYDNNSINLKHQELAKKNKILEESNIELNQKIIELKQKAKSVKECEEFIGLKNEEIENLKGTISADKEKFDKYVSFL</sequence>
<name>A0A914Q810_9BILA</name>
<keyword evidence="1" id="KW-0175">Coiled coil</keyword>
<dbReference type="WBParaSite" id="PDA_v2.g25171.t1">
    <property type="protein sequence ID" value="PDA_v2.g25171.t1"/>
    <property type="gene ID" value="PDA_v2.g25171"/>
</dbReference>
<evidence type="ECO:0000313" key="2">
    <source>
        <dbReference type="Proteomes" id="UP000887578"/>
    </source>
</evidence>
<protein>
    <submittedName>
        <fullName evidence="3">Uncharacterized protein</fullName>
    </submittedName>
</protein>
<dbReference type="Proteomes" id="UP000887578">
    <property type="component" value="Unplaced"/>
</dbReference>
<feature type="coiled-coil region" evidence="1">
    <location>
        <begin position="37"/>
        <end position="99"/>
    </location>
</feature>
<evidence type="ECO:0000313" key="3">
    <source>
        <dbReference type="WBParaSite" id="PDA_v2.g25171.t1"/>
    </source>
</evidence>
<reference evidence="3" key="1">
    <citation type="submission" date="2022-11" db="UniProtKB">
        <authorList>
            <consortium name="WormBaseParasite"/>
        </authorList>
    </citation>
    <scope>IDENTIFICATION</scope>
</reference>
<accession>A0A914Q810</accession>
<evidence type="ECO:0000256" key="1">
    <source>
        <dbReference type="SAM" id="Coils"/>
    </source>
</evidence>